<keyword evidence="3" id="KW-1185">Reference proteome</keyword>
<dbReference type="InterPro" id="IPR036691">
    <property type="entry name" value="Endo/exonu/phosph_ase_sf"/>
</dbReference>
<keyword evidence="1" id="KW-0472">Membrane</keyword>
<dbReference type="AlphaFoldDB" id="A0A9Q0XPN3"/>
<dbReference type="Proteomes" id="UP001142489">
    <property type="component" value="Unassembled WGS sequence"/>
</dbReference>
<keyword evidence="1" id="KW-0812">Transmembrane</keyword>
<evidence type="ECO:0000313" key="2">
    <source>
        <dbReference type="EMBL" id="KAJ7322732.1"/>
    </source>
</evidence>
<dbReference type="Gene3D" id="3.60.10.10">
    <property type="entry name" value="Endonuclease/exonuclease/phosphatase"/>
    <property type="match status" value="1"/>
</dbReference>
<keyword evidence="1" id="KW-1133">Transmembrane helix</keyword>
<feature type="transmembrane region" description="Helical" evidence="1">
    <location>
        <begin position="281"/>
        <end position="300"/>
    </location>
</feature>
<organism evidence="2 3">
    <name type="scientific">Phrynocephalus forsythii</name>
    <dbReference type="NCBI Taxonomy" id="171643"/>
    <lineage>
        <taxon>Eukaryota</taxon>
        <taxon>Metazoa</taxon>
        <taxon>Chordata</taxon>
        <taxon>Craniata</taxon>
        <taxon>Vertebrata</taxon>
        <taxon>Euteleostomi</taxon>
        <taxon>Lepidosauria</taxon>
        <taxon>Squamata</taxon>
        <taxon>Bifurcata</taxon>
        <taxon>Unidentata</taxon>
        <taxon>Episquamata</taxon>
        <taxon>Toxicofera</taxon>
        <taxon>Iguania</taxon>
        <taxon>Acrodonta</taxon>
        <taxon>Agamidae</taxon>
        <taxon>Agaminae</taxon>
        <taxon>Phrynocephalus</taxon>
    </lineage>
</organism>
<accession>A0A9Q0XPN3</accession>
<dbReference type="EMBL" id="JAPFRF010000009">
    <property type="protein sequence ID" value="KAJ7322732.1"/>
    <property type="molecule type" value="Genomic_DNA"/>
</dbReference>
<name>A0A9Q0XPN3_9SAUR</name>
<reference evidence="2" key="1">
    <citation type="journal article" date="2023" name="DNA Res.">
        <title>Chromosome-level genome assembly of Phrynocephalus forsythii using third-generation DNA sequencing and Hi-C analysis.</title>
        <authorList>
            <person name="Qi Y."/>
            <person name="Zhao W."/>
            <person name="Zhao Y."/>
            <person name="Niu C."/>
            <person name="Cao S."/>
            <person name="Zhang Y."/>
        </authorList>
    </citation>
    <scope>NUCLEOTIDE SEQUENCE</scope>
    <source>
        <tissue evidence="2">Muscle</tissue>
    </source>
</reference>
<evidence type="ECO:0000313" key="3">
    <source>
        <dbReference type="Proteomes" id="UP001142489"/>
    </source>
</evidence>
<evidence type="ECO:0008006" key="4">
    <source>
        <dbReference type="Google" id="ProtNLM"/>
    </source>
</evidence>
<dbReference type="OrthoDB" id="9940331at2759"/>
<proteinExistence type="predicted"/>
<sequence length="345" mass="38338">MKWCIHCFSMYAPQTSCPQSDKEYFRKLLEEKSITIPGKDLIIVGDLNSHIGAWVDGFGCHGRHGFETRNKGVLGAVQPITFNEVAMAMKQMKTGKGTGSDGVVIELWKLPHWNPCKWLMELFNQIVLEKILDDWQCSTTLRFSSPGGSWNNRNILSLVLMPKRAGGTREGGTQEEMALQLAIGGGGSFQASLSREEQREGGIWCNQPPHQDQVPAQDLMLLNEEHVLNLVLKGFLGGGGRDGGGFRSASFFRLPRSFSSQLVAVLPSALQTFSMDIHGSWLAQLFVLGLWFNSLILIGLSGAKQGIVCNESFMLQNLPVCGKSFEEMMYKVDTKKWCNLTEFIL</sequence>
<protein>
    <recommendedName>
        <fullName evidence="4">Endonuclease/exonuclease/phosphatase domain-containing protein</fullName>
    </recommendedName>
</protein>
<comment type="caution">
    <text evidence="2">The sequence shown here is derived from an EMBL/GenBank/DDBJ whole genome shotgun (WGS) entry which is preliminary data.</text>
</comment>
<evidence type="ECO:0000256" key="1">
    <source>
        <dbReference type="SAM" id="Phobius"/>
    </source>
</evidence>
<gene>
    <name evidence="2" type="ORF">JRQ81_019019</name>
</gene>